<evidence type="ECO:0000313" key="2">
    <source>
        <dbReference type="Proteomes" id="UP000507222"/>
    </source>
</evidence>
<proteinExistence type="predicted"/>
<gene>
    <name evidence="1" type="ORF">CURHAP_LOCUS45269</name>
</gene>
<name>A0A6J5VI76_PRUAR</name>
<evidence type="ECO:0000313" key="1">
    <source>
        <dbReference type="EMBL" id="CAB4287357.1"/>
    </source>
</evidence>
<reference evidence="1 2" key="1">
    <citation type="submission" date="2020-05" db="EMBL/GenBank/DDBJ databases">
        <authorList>
            <person name="Campoy J."/>
            <person name="Schneeberger K."/>
            <person name="Spophaly S."/>
        </authorList>
    </citation>
    <scope>NUCLEOTIDE SEQUENCE [LARGE SCALE GENOMIC DNA]</scope>
    <source>
        <strain evidence="1">PruArmRojPasFocal</strain>
    </source>
</reference>
<sequence>MDSSVKYFQSNCVQPGALPKRASFVAGGVTNKAGCVADGSTNGPGGIVNAGIEGQLLQLPHDGRRCLRRSLEVTNPPRSQLKNLLPGIKTQCRRHDMPLHQSCTIVILVGEHLIL</sequence>
<organism evidence="1 2">
    <name type="scientific">Prunus armeniaca</name>
    <name type="common">Apricot</name>
    <name type="synonym">Armeniaca vulgaris</name>
    <dbReference type="NCBI Taxonomy" id="36596"/>
    <lineage>
        <taxon>Eukaryota</taxon>
        <taxon>Viridiplantae</taxon>
        <taxon>Streptophyta</taxon>
        <taxon>Embryophyta</taxon>
        <taxon>Tracheophyta</taxon>
        <taxon>Spermatophyta</taxon>
        <taxon>Magnoliopsida</taxon>
        <taxon>eudicotyledons</taxon>
        <taxon>Gunneridae</taxon>
        <taxon>Pentapetalae</taxon>
        <taxon>rosids</taxon>
        <taxon>fabids</taxon>
        <taxon>Rosales</taxon>
        <taxon>Rosaceae</taxon>
        <taxon>Amygdaloideae</taxon>
        <taxon>Amygdaleae</taxon>
        <taxon>Prunus</taxon>
    </lineage>
</organism>
<dbReference type="AlphaFoldDB" id="A0A6J5VI76"/>
<dbReference type="Proteomes" id="UP000507222">
    <property type="component" value="Unassembled WGS sequence"/>
</dbReference>
<protein>
    <submittedName>
        <fullName evidence="1">Uncharacterized protein</fullName>
    </submittedName>
</protein>
<accession>A0A6J5VI76</accession>
<dbReference type="EMBL" id="CAEKDK010000007">
    <property type="protein sequence ID" value="CAB4287357.1"/>
    <property type="molecule type" value="Genomic_DNA"/>
</dbReference>